<keyword evidence="3" id="KW-0815">Transposition</keyword>
<proteinExistence type="inferred from homology"/>
<dbReference type="EMBL" id="BAABHS010000020">
    <property type="protein sequence ID" value="GAA4978354.1"/>
    <property type="molecule type" value="Genomic_DNA"/>
</dbReference>
<organism evidence="6 7">
    <name type="scientific">Yinghuangia aomiensis</name>
    <dbReference type="NCBI Taxonomy" id="676205"/>
    <lineage>
        <taxon>Bacteria</taxon>
        <taxon>Bacillati</taxon>
        <taxon>Actinomycetota</taxon>
        <taxon>Actinomycetes</taxon>
        <taxon>Kitasatosporales</taxon>
        <taxon>Streptomycetaceae</taxon>
        <taxon>Yinghuangia</taxon>
    </lineage>
</organism>
<keyword evidence="7" id="KW-1185">Reference proteome</keyword>
<dbReference type="Pfam" id="PF00872">
    <property type="entry name" value="Transposase_mut"/>
    <property type="match status" value="1"/>
</dbReference>
<protein>
    <recommendedName>
        <fullName evidence="8">Mutator family transposase</fullName>
    </recommendedName>
</protein>
<evidence type="ECO:0000256" key="2">
    <source>
        <dbReference type="ARBA" id="ARBA00010961"/>
    </source>
</evidence>
<evidence type="ECO:0000313" key="6">
    <source>
        <dbReference type="EMBL" id="GAA4978354.1"/>
    </source>
</evidence>
<name>A0ABP9HUG0_9ACTN</name>
<keyword evidence="4" id="KW-0238">DNA-binding</keyword>
<comment type="function">
    <text evidence="1">Required for the transposition of the insertion element.</text>
</comment>
<dbReference type="Proteomes" id="UP001500466">
    <property type="component" value="Unassembled WGS sequence"/>
</dbReference>
<gene>
    <name evidence="6" type="ORF">GCM10023205_52960</name>
</gene>
<evidence type="ECO:0000256" key="3">
    <source>
        <dbReference type="ARBA" id="ARBA00022578"/>
    </source>
</evidence>
<sequence>MPRDRDASFEPLIVRKRQRRLSEVDETVISLSAMGLTAGEVQAHLAGPM</sequence>
<comment type="caution">
    <text evidence="6">The sequence shown here is derived from an EMBL/GenBank/DDBJ whole genome shotgun (WGS) entry which is preliminary data.</text>
</comment>
<evidence type="ECO:0008006" key="8">
    <source>
        <dbReference type="Google" id="ProtNLM"/>
    </source>
</evidence>
<evidence type="ECO:0000313" key="7">
    <source>
        <dbReference type="Proteomes" id="UP001500466"/>
    </source>
</evidence>
<reference evidence="7" key="1">
    <citation type="journal article" date="2019" name="Int. J. Syst. Evol. Microbiol.">
        <title>The Global Catalogue of Microorganisms (GCM) 10K type strain sequencing project: providing services to taxonomists for standard genome sequencing and annotation.</title>
        <authorList>
            <consortium name="The Broad Institute Genomics Platform"/>
            <consortium name="The Broad Institute Genome Sequencing Center for Infectious Disease"/>
            <person name="Wu L."/>
            <person name="Ma J."/>
        </authorList>
    </citation>
    <scope>NUCLEOTIDE SEQUENCE [LARGE SCALE GENOMIC DNA]</scope>
    <source>
        <strain evidence="7">JCM 17986</strain>
    </source>
</reference>
<evidence type="ECO:0000256" key="4">
    <source>
        <dbReference type="ARBA" id="ARBA00023125"/>
    </source>
</evidence>
<dbReference type="InterPro" id="IPR001207">
    <property type="entry name" value="Transposase_mutator"/>
</dbReference>
<keyword evidence="5" id="KW-0233">DNA recombination</keyword>
<evidence type="ECO:0000256" key="1">
    <source>
        <dbReference type="ARBA" id="ARBA00002190"/>
    </source>
</evidence>
<evidence type="ECO:0000256" key="5">
    <source>
        <dbReference type="ARBA" id="ARBA00023172"/>
    </source>
</evidence>
<accession>A0ABP9HUG0</accession>
<comment type="similarity">
    <text evidence="2">Belongs to the transposase mutator family.</text>
</comment>